<feature type="compositionally biased region" description="Basic and acidic residues" evidence="1">
    <location>
        <begin position="349"/>
        <end position="377"/>
    </location>
</feature>
<feature type="compositionally biased region" description="Low complexity" evidence="1">
    <location>
        <begin position="605"/>
        <end position="616"/>
    </location>
</feature>
<dbReference type="Proteomes" id="UP001550603">
    <property type="component" value="Unassembled WGS sequence"/>
</dbReference>
<accession>A0ABV2XMJ1</accession>
<dbReference type="EMBL" id="JBEYBN010000002">
    <property type="protein sequence ID" value="MEU2265217.1"/>
    <property type="molecule type" value="Genomic_DNA"/>
</dbReference>
<feature type="region of interest" description="Disordered" evidence="1">
    <location>
        <begin position="116"/>
        <end position="143"/>
    </location>
</feature>
<keyword evidence="3" id="KW-1185">Reference proteome</keyword>
<feature type="region of interest" description="Disordered" evidence="1">
    <location>
        <begin position="233"/>
        <end position="257"/>
    </location>
</feature>
<gene>
    <name evidence="2" type="ORF">ABZ568_01940</name>
</gene>
<evidence type="ECO:0000256" key="1">
    <source>
        <dbReference type="SAM" id="MobiDB-lite"/>
    </source>
</evidence>
<feature type="region of interest" description="Disordered" evidence="1">
    <location>
        <begin position="328"/>
        <end position="383"/>
    </location>
</feature>
<sequence length="640" mass="69571">MSGPTEHAGRGVGASGGRRTRPWAELRGTSDEANALARLLREWLDRAGLRLDDLLRELKAEHFERQTIPSRSTVADRLAGVNPRWDFVEAVADVCSRNKAERDRLTERARPLYEAAERARRAGRRGGRPASPPEAVTGPGHGGAEATAELVAAQQHSLALSDQLLRALQRTAELEKARNDANQMVLILLALVDKLHRDIATLTAERDRTMSRLPGLVMLDEVQDRLRHSEAQRVQAETELSRARAEREKADRLAEQSAEQVRRLSEELARLRRGDDGSTAGEDAVPEPDALVPSPVPGLVQDDIDAALTKAAHILDNGAERLEQLAEELQDESAGLSGPDNPLTSGARPDNRPDNPPDHASDDGPEYVPDHGSDHGPDYGSDISVVVDYADNRAVAQLVDKVRWAQASGRDDGLIDLLCLAGRDWPAGRLLAALKRLRRLSAGPEVARVFREFGERRPTHGLVSALPLLPRDDVRAVIAAMGAGRPARPFLHAVERLRAVGLSDFAGQALLAAGRLRPLDKLPLVLPPLRGGREADTVLILHGVCARPPEEREAAVSALAEVGMREEAGFLRVAAAGSGSTSSWFDPTVRARREPEPQEPERRTSTTLTTRIRINIPGSRPIPPVVVRGPQVPSDRAPQD</sequence>
<feature type="region of interest" description="Disordered" evidence="1">
    <location>
        <begin position="578"/>
        <end position="640"/>
    </location>
</feature>
<feature type="region of interest" description="Disordered" evidence="1">
    <location>
        <begin position="269"/>
        <end position="298"/>
    </location>
</feature>
<organism evidence="2 3">
    <name type="scientific">Streptomyces olindensis</name>
    <dbReference type="NCBI Taxonomy" id="358823"/>
    <lineage>
        <taxon>Bacteria</taxon>
        <taxon>Bacillati</taxon>
        <taxon>Actinomycetota</taxon>
        <taxon>Actinomycetes</taxon>
        <taxon>Kitasatosporales</taxon>
        <taxon>Streptomycetaceae</taxon>
        <taxon>Streptomyces</taxon>
    </lineage>
</organism>
<dbReference type="RefSeq" id="WP_359784686.1">
    <property type="nucleotide sequence ID" value="NZ_JBEYBN010000002.1"/>
</dbReference>
<evidence type="ECO:0000313" key="2">
    <source>
        <dbReference type="EMBL" id="MEU2265217.1"/>
    </source>
</evidence>
<name>A0ABV2XMJ1_9ACTN</name>
<feature type="region of interest" description="Disordered" evidence="1">
    <location>
        <begin position="1"/>
        <end position="22"/>
    </location>
</feature>
<reference evidence="2 3" key="1">
    <citation type="submission" date="2024-06" db="EMBL/GenBank/DDBJ databases">
        <title>The Natural Products Discovery Center: Release of the First 8490 Sequenced Strains for Exploring Actinobacteria Biosynthetic Diversity.</title>
        <authorList>
            <person name="Kalkreuter E."/>
            <person name="Kautsar S.A."/>
            <person name="Yang D."/>
            <person name="Bader C.D."/>
            <person name="Teijaro C.N."/>
            <person name="Fluegel L."/>
            <person name="Davis C.M."/>
            <person name="Simpson J.R."/>
            <person name="Lauterbach L."/>
            <person name="Steele A.D."/>
            <person name="Gui C."/>
            <person name="Meng S."/>
            <person name="Li G."/>
            <person name="Viehrig K."/>
            <person name="Ye F."/>
            <person name="Su P."/>
            <person name="Kiefer A.F."/>
            <person name="Nichols A."/>
            <person name="Cepeda A.J."/>
            <person name="Yan W."/>
            <person name="Fan B."/>
            <person name="Jiang Y."/>
            <person name="Adhikari A."/>
            <person name="Zheng C.-J."/>
            <person name="Schuster L."/>
            <person name="Cowan T.M."/>
            <person name="Smanski M.J."/>
            <person name="Chevrette M.G."/>
            <person name="De Carvalho L.P.S."/>
            <person name="Shen B."/>
        </authorList>
    </citation>
    <scope>NUCLEOTIDE SEQUENCE [LARGE SCALE GENOMIC DNA]</scope>
    <source>
        <strain evidence="2 3">NPDC019583</strain>
    </source>
</reference>
<feature type="compositionally biased region" description="Basic and acidic residues" evidence="1">
    <location>
        <begin position="589"/>
        <end position="604"/>
    </location>
</feature>
<protein>
    <submittedName>
        <fullName evidence="2">Uncharacterized protein</fullName>
    </submittedName>
</protein>
<evidence type="ECO:0000313" key="3">
    <source>
        <dbReference type="Proteomes" id="UP001550603"/>
    </source>
</evidence>
<proteinExistence type="predicted"/>
<comment type="caution">
    <text evidence="2">The sequence shown here is derived from an EMBL/GenBank/DDBJ whole genome shotgun (WGS) entry which is preliminary data.</text>
</comment>
<feature type="compositionally biased region" description="Basic and acidic residues" evidence="1">
    <location>
        <begin position="239"/>
        <end position="257"/>
    </location>
</feature>